<reference evidence="1" key="1">
    <citation type="submission" date="2022-01" db="EMBL/GenBank/DDBJ databases">
        <authorList>
            <person name="King R."/>
        </authorList>
    </citation>
    <scope>NUCLEOTIDE SEQUENCE</scope>
</reference>
<dbReference type="EMBL" id="OV725082">
    <property type="protein sequence ID" value="CAH1404503.1"/>
    <property type="molecule type" value="Genomic_DNA"/>
</dbReference>
<sequence length="45" mass="5502">MRQVTHFSLLQLPRVQVASVFSKCRWHGEALRERRKPKRLKKRQD</sequence>
<proteinExistence type="predicted"/>
<protein>
    <submittedName>
        <fullName evidence="1">Uncharacterized protein</fullName>
    </submittedName>
</protein>
<accession>A0A9P0HKV7</accession>
<dbReference type="AlphaFoldDB" id="A0A9P0HKV7"/>
<name>A0A9P0HKV7_NEZVI</name>
<dbReference type="Proteomes" id="UP001152798">
    <property type="component" value="Chromosome 6"/>
</dbReference>
<organism evidence="1 2">
    <name type="scientific">Nezara viridula</name>
    <name type="common">Southern green stink bug</name>
    <name type="synonym">Cimex viridulus</name>
    <dbReference type="NCBI Taxonomy" id="85310"/>
    <lineage>
        <taxon>Eukaryota</taxon>
        <taxon>Metazoa</taxon>
        <taxon>Ecdysozoa</taxon>
        <taxon>Arthropoda</taxon>
        <taxon>Hexapoda</taxon>
        <taxon>Insecta</taxon>
        <taxon>Pterygota</taxon>
        <taxon>Neoptera</taxon>
        <taxon>Paraneoptera</taxon>
        <taxon>Hemiptera</taxon>
        <taxon>Heteroptera</taxon>
        <taxon>Panheteroptera</taxon>
        <taxon>Pentatomomorpha</taxon>
        <taxon>Pentatomoidea</taxon>
        <taxon>Pentatomidae</taxon>
        <taxon>Pentatominae</taxon>
        <taxon>Nezara</taxon>
    </lineage>
</organism>
<keyword evidence="2" id="KW-1185">Reference proteome</keyword>
<gene>
    <name evidence="1" type="ORF">NEZAVI_LOCUS12904</name>
</gene>
<evidence type="ECO:0000313" key="2">
    <source>
        <dbReference type="Proteomes" id="UP001152798"/>
    </source>
</evidence>
<evidence type="ECO:0000313" key="1">
    <source>
        <dbReference type="EMBL" id="CAH1404503.1"/>
    </source>
</evidence>